<name>A0ABD5SR53_9EURY</name>
<dbReference type="InterPro" id="IPR011251">
    <property type="entry name" value="Luciferase-like_dom"/>
</dbReference>
<dbReference type="PANTHER" id="PTHR43244">
    <property type="match status" value="1"/>
</dbReference>
<dbReference type="EMBL" id="JBHSWV010000413">
    <property type="protein sequence ID" value="MFC6767686.1"/>
    <property type="molecule type" value="Genomic_DNA"/>
</dbReference>
<proteinExistence type="predicted"/>
<dbReference type="InterPro" id="IPR036661">
    <property type="entry name" value="Luciferase-like_sf"/>
</dbReference>
<keyword evidence="1 3" id="KW-0560">Oxidoreductase</keyword>
<dbReference type="GO" id="GO:0016491">
    <property type="term" value="F:oxidoreductase activity"/>
    <property type="evidence" value="ECO:0007669"/>
    <property type="project" value="UniProtKB-KW"/>
</dbReference>
<comment type="caution">
    <text evidence="3">The sequence shown here is derived from an EMBL/GenBank/DDBJ whole genome shotgun (WGS) entry which is preliminary data.</text>
</comment>
<organism evidence="3 4">
    <name type="scientific">Natrinema soli</name>
    <dbReference type="NCBI Taxonomy" id="1930624"/>
    <lineage>
        <taxon>Archaea</taxon>
        <taxon>Methanobacteriati</taxon>
        <taxon>Methanobacteriota</taxon>
        <taxon>Stenosarchaea group</taxon>
        <taxon>Halobacteria</taxon>
        <taxon>Halobacteriales</taxon>
        <taxon>Natrialbaceae</taxon>
        <taxon>Natrinema</taxon>
    </lineage>
</organism>
<sequence>MVDHGYVLPTRGIVLDSDGAQDQLARTQSCSTLARAAESMGFESVWAGDSVLAKPRLDPLSTLAAVAAATDAIELGTAIHLPHLRRPVAVAQQAATVDLLSGGRLSLGVGVGSGESVATEHEQLDVPFDRRGRVLDETLDVIRGLWDGAIATYDGDFVTLENADIGLRPTGDLPIYVASATFDPRDGYPKQIRRRIADHGDGWLPISKSPEMYADGIDHAREIVADAGRDPSPFDAAYYQDVVIAETRRAALDQARDFIAAYYPEWGELSDEQLERRGAFGPPSAVAEHLERYAAAGVETFVTRFATTDQHAQLRRFRELL</sequence>
<dbReference type="InterPro" id="IPR050564">
    <property type="entry name" value="F420-G6PD/mer"/>
</dbReference>
<evidence type="ECO:0000313" key="4">
    <source>
        <dbReference type="Proteomes" id="UP001596383"/>
    </source>
</evidence>
<gene>
    <name evidence="3" type="ORF">ACFQE6_22650</name>
</gene>
<dbReference type="Gene3D" id="3.20.20.30">
    <property type="entry name" value="Luciferase-like domain"/>
    <property type="match status" value="1"/>
</dbReference>
<dbReference type="PANTHER" id="PTHR43244:SF1">
    <property type="entry name" value="5,10-METHYLENETETRAHYDROMETHANOPTERIN REDUCTASE"/>
    <property type="match status" value="1"/>
</dbReference>
<dbReference type="Proteomes" id="UP001596383">
    <property type="component" value="Unassembled WGS sequence"/>
</dbReference>
<accession>A0ABD5SR53</accession>
<dbReference type="InterPro" id="IPR019921">
    <property type="entry name" value="Lucif-like_OxRdtase_Rv2161c"/>
</dbReference>
<evidence type="ECO:0000313" key="3">
    <source>
        <dbReference type="EMBL" id="MFC6767686.1"/>
    </source>
</evidence>
<dbReference type="EC" id="1.-.-.-" evidence="3"/>
<evidence type="ECO:0000259" key="2">
    <source>
        <dbReference type="Pfam" id="PF00296"/>
    </source>
</evidence>
<evidence type="ECO:0000256" key="1">
    <source>
        <dbReference type="ARBA" id="ARBA00023002"/>
    </source>
</evidence>
<dbReference type="SUPFAM" id="SSF51679">
    <property type="entry name" value="Bacterial luciferase-like"/>
    <property type="match status" value="1"/>
</dbReference>
<protein>
    <submittedName>
        <fullName evidence="3">LLM class flavin-dependent oxidoreductase</fullName>
        <ecNumber evidence="3">1.-.-.-</ecNumber>
    </submittedName>
</protein>
<dbReference type="AlphaFoldDB" id="A0ABD5SR53"/>
<dbReference type="RefSeq" id="WP_273740552.1">
    <property type="nucleotide sequence ID" value="NZ_JAQIVI010000413.1"/>
</dbReference>
<feature type="domain" description="Luciferase-like" evidence="2">
    <location>
        <begin position="25"/>
        <end position="299"/>
    </location>
</feature>
<reference evidence="3 4" key="1">
    <citation type="journal article" date="2019" name="Int. J. Syst. Evol. Microbiol.">
        <title>The Global Catalogue of Microorganisms (GCM) 10K type strain sequencing project: providing services to taxonomists for standard genome sequencing and annotation.</title>
        <authorList>
            <consortium name="The Broad Institute Genomics Platform"/>
            <consortium name="The Broad Institute Genome Sequencing Center for Infectious Disease"/>
            <person name="Wu L."/>
            <person name="Ma J."/>
        </authorList>
    </citation>
    <scope>NUCLEOTIDE SEQUENCE [LARGE SCALE GENOMIC DNA]</scope>
    <source>
        <strain evidence="3 4">LMG 29247</strain>
    </source>
</reference>
<keyword evidence="4" id="KW-1185">Reference proteome</keyword>
<dbReference type="Pfam" id="PF00296">
    <property type="entry name" value="Bac_luciferase"/>
    <property type="match status" value="1"/>
</dbReference>
<dbReference type="NCBIfam" id="TIGR03619">
    <property type="entry name" value="F420_Rv2161c"/>
    <property type="match status" value="1"/>
</dbReference>